<evidence type="ECO:0000259" key="2">
    <source>
        <dbReference type="PROSITE" id="PS51819"/>
    </source>
</evidence>
<evidence type="ECO:0000313" key="4">
    <source>
        <dbReference type="Proteomes" id="UP000051096"/>
    </source>
</evidence>
<dbReference type="Gene3D" id="3.10.180.10">
    <property type="entry name" value="2,3-Dihydroxybiphenyl 1,2-Dioxygenase, domain 1"/>
    <property type="match status" value="1"/>
</dbReference>
<dbReference type="Proteomes" id="UP000051096">
    <property type="component" value="Unassembled WGS sequence"/>
</dbReference>
<dbReference type="SUPFAM" id="SSF54593">
    <property type="entry name" value="Glyoxalase/Bleomycin resistance protein/Dihydroxybiphenyl dioxygenase"/>
    <property type="match status" value="1"/>
</dbReference>
<dbReference type="InterPro" id="IPR004360">
    <property type="entry name" value="Glyas_Fos-R_dOase_dom"/>
</dbReference>
<dbReference type="PANTHER" id="PTHR43048">
    <property type="entry name" value="METHYLMALONYL-COA EPIMERASE"/>
    <property type="match status" value="1"/>
</dbReference>
<comment type="caution">
    <text evidence="3">The sequence shown here is derived from an EMBL/GenBank/DDBJ whole genome shotgun (WGS) entry which is preliminary data.</text>
</comment>
<name>A0A0S8GHA5_UNCW3</name>
<feature type="domain" description="VOC" evidence="2">
    <location>
        <begin position="7"/>
        <end position="136"/>
    </location>
</feature>
<reference evidence="3 4" key="1">
    <citation type="journal article" date="2015" name="Microbiome">
        <title>Genomic resolution of linkages in carbon, nitrogen, and sulfur cycling among widespread estuary sediment bacteria.</title>
        <authorList>
            <person name="Baker B.J."/>
            <person name="Lazar C.S."/>
            <person name="Teske A.P."/>
            <person name="Dick G.J."/>
        </authorList>
    </citation>
    <scope>NUCLEOTIDE SEQUENCE [LARGE SCALE GENOMIC DNA]</scope>
    <source>
        <strain evidence="3">SM23_60</strain>
    </source>
</reference>
<dbReference type="PANTHER" id="PTHR43048:SF3">
    <property type="entry name" value="METHYLMALONYL-COA EPIMERASE, MITOCHONDRIAL"/>
    <property type="match status" value="1"/>
</dbReference>
<dbReference type="GO" id="GO:0046491">
    <property type="term" value="P:L-methylmalonyl-CoA metabolic process"/>
    <property type="evidence" value="ECO:0007669"/>
    <property type="project" value="TreeGrafter"/>
</dbReference>
<gene>
    <name evidence="3" type="ORF">AMJ87_04905</name>
</gene>
<organism evidence="3 4">
    <name type="scientific">candidate division WOR_3 bacterium SM23_60</name>
    <dbReference type="NCBI Taxonomy" id="1703780"/>
    <lineage>
        <taxon>Bacteria</taxon>
        <taxon>Bacteria division WOR-3</taxon>
    </lineage>
</organism>
<dbReference type="InterPro" id="IPR029068">
    <property type="entry name" value="Glyas_Bleomycin-R_OHBP_Dase"/>
</dbReference>
<dbReference type="AlphaFoldDB" id="A0A0S8GHA5"/>
<dbReference type="InterPro" id="IPR051785">
    <property type="entry name" value="MMCE/EMCE_epimerase"/>
</dbReference>
<keyword evidence="1" id="KW-0479">Metal-binding</keyword>
<evidence type="ECO:0000256" key="1">
    <source>
        <dbReference type="ARBA" id="ARBA00022723"/>
    </source>
</evidence>
<evidence type="ECO:0000313" key="3">
    <source>
        <dbReference type="EMBL" id="KPK72391.1"/>
    </source>
</evidence>
<protein>
    <recommendedName>
        <fullName evidence="2">VOC domain-containing protein</fullName>
    </recommendedName>
</protein>
<dbReference type="EMBL" id="LJUO01000033">
    <property type="protein sequence ID" value="KPK72391.1"/>
    <property type="molecule type" value="Genomic_DNA"/>
</dbReference>
<dbReference type="GO" id="GO:0046872">
    <property type="term" value="F:metal ion binding"/>
    <property type="evidence" value="ECO:0007669"/>
    <property type="project" value="UniProtKB-KW"/>
</dbReference>
<dbReference type="GO" id="GO:0004493">
    <property type="term" value="F:methylmalonyl-CoA epimerase activity"/>
    <property type="evidence" value="ECO:0007669"/>
    <property type="project" value="TreeGrafter"/>
</dbReference>
<sequence>MNNVSHHCDHIGILTNNAGLLLSFYTEKMGFARTREEVLDRSLVEQIFDFAADCRFIKLTAGNFMIELFEPLHTEARARTAEVAGLNHFGYCVKDREDYINQLRMKNVDIIEVRRNSHTVYFVSDPDGNRIEIRQCVT</sequence>
<accession>A0A0S8GHA5</accession>
<dbReference type="InterPro" id="IPR037523">
    <property type="entry name" value="VOC_core"/>
</dbReference>
<dbReference type="Pfam" id="PF00903">
    <property type="entry name" value="Glyoxalase"/>
    <property type="match status" value="1"/>
</dbReference>
<dbReference type="PROSITE" id="PS51819">
    <property type="entry name" value="VOC"/>
    <property type="match status" value="1"/>
</dbReference>
<proteinExistence type="predicted"/>